<feature type="transmembrane region" description="Helical" evidence="8">
    <location>
        <begin position="412"/>
        <end position="433"/>
    </location>
</feature>
<evidence type="ECO:0000256" key="6">
    <source>
        <dbReference type="ARBA" id="ARBA00022989"/>
    </source>
</evidence>
<evidence type="ECO:0000256" key="2">
    <source>
        <dbReference type="ARBA" id="ARBA00022448"/>
    </source>
</evidence>
<dbReference type="Gene3D" id="1.20.1250.20">
    <property type="entry name" value="MFS general substrate transporter like domains"/>
    <property type="match status" value="1"/>
</dbReference>
<keyword evidence="2" id="KW-0813">Transport</keyword>
<evidence type="ECO:0000256" key="5">
    <source>
        <dbReference type="ARBA" id="ARBA00022856"/>
    </source>
</evidence>
<dbReference type="Proteomes" id="UP000032430">
    <property type="component" value="Chromosome I"/>
</dbReference>
<reference evidence="10" key="1">
    <citation type="submission" date="2014-09" db="EMBL/GenBank/DDBJ databases">
        <authorList>
            <person name="Gomez-Valero L."/>
        </authorList>
    </citation>
    <scope>NUCLEOTIDE SEQUENCE [LARGE SCALE GENOMIC DNA]</scope>
    <source>
        <strain evidence="10">ATCC700992</strain>
    </source>
</reference>
<dbReference type="InterPro" id="IPR050171">
    <property type="entry name" value="MFS_Transporters"/>
</dbReference>
<dbReference type="GO" id="GO:0005886">
    <property type="term" value="C:plasma membrane"/>
    <property type="evidence" value="ECO:0007669"/>
    <property type="project" value="UniProtKB-SubCell"/>
</dbReference>
<dbReference type="PANTHER" id="PTHR23517">
    <property type="entry name" value="RESISTANCE PROTEIN MDTM, PUTATIVE-RELATED-RELATED"/>
    <property type="match status" value="1"/>
</dbReference>
<evidence type="ECO:0000256" key="4">
    <source>
        <dbReference type="ARBA" id="ARBA00022692"/>
    </source>
</evidence>
<keyword evidence="3" id="KW-1003">Cell membrane</keyword>
<dbReference type="AlphaFoldDB" id="A0A098G8X3"/>
<feature type="transmembrane region" description="Helical" evidence="8">
    <location>
        <begin position="379"/>
        <end position="400"/>
    </location>
</feature>
<feature type="transmembrane region" description="Helical" evidence="8">
    <location>
        <begin position="12"/>
        <end position="31"/>
    </location>
</feature>
<keyword evidence="5" id="KW-0653">Protein transport</keyword>
<feature type="transmembrane region" description="Helical" evidence="8">
    <location>
        <begin position="314"/>
        <end position="335"/>
    </location>
</feature>
<dbReference type="NCBIfam" id="TIGR00924">
    <property type="entry name" value="yjdL_sub1_fam"/>
    <property type="match status" value="1"/>
</dbReference>
<keyword evidence="6 8" id="KW-1133">Transmembrane helix</keyword>
<evidence type="ECO:0000256" key="7">
    <source>
        <dbReference type="ARBA" id="ARBA00023136"/>
    </source>
</evidence>
<evidence type="ECO:0000256" key="1">
    <source>
        <dbReference type="ARBA" id="ARBA00004651"/>
    </source>
</evidence>
<dbReference type="InterPro" id="IPR036259">
    <property type="entry name" value="MFS_trans_sf"/>
</dbReference>
<feature type="transmembrane region" description="Helical" evidence="8">
    <location>
        <begin position="140"/>
        <end position="162"/>
    </location>
</feature>
<proteinExistence type="predicted"/>
<dbReference type="SUPFAM" id="SSF103473">
    <property type="entry name" value="MFS general substrate transporter"/>
    <property type="match status" value="1"/>
</dbReference>
<dbReference type="GO" id="GO:0015833">
    <property type="term" value="P:peptide transport"/>
    <property type="evidence" value="ECO:0007669"/>
    <property type="project" value="UniProtKB-KW"/>
</dbReference>
<dbReference type="STRING" id="1212491.LFA_3072"/>
<evidence type="ECO:0008006" key="11">
    <source>
        <dbReference type="Google" id="ProtNLM"/>
    </source>
</evidence>
<dbReference type="HOGENOM" id="CLU_004790_0_0_6"/>
<dbReference type="Pfam" id="PF00854">
    <property type="entry name" value="PTR2"/>
    <property type="match status" value="1"/>
</dbReference>
<dbReference type="InterPro" id="IPR000109">
    <property type="entry name" value="POT_fam"/>
</dbReference>
<gene>
    <name evidence="9" type="ORF">LFA_3072</name>
</gene>
<feature type="transmembrane region" description="Helical" evidence="8">
    <location>
        <begin position="267"/>
        <end position="294"/>
    </location>
</feature>
<dbReference type="RefSeq" id="WP_157010373.1">
    <property type="nucleotide sequence ID" value="NZ_LN614827.1"/>
</dbReference>
<dbReference type="GO" id="GO:1904680">
    <property type="term" value="F:peptide transmembrane transporter activity"/>
    <property type="evidence" value="ECO:0007669"/>
    <property type="project" value="InterPro"/>
</dbReference>
<name>A0A098G8X3_9GAMM</name>
<feature type="transmembrane region" description="Helical" evidence="8">
    <location>
        <begin position="212"/>
        <end position="232"/>
    </location>
</feature>
<organism evidence="9 10">
    <name type="scientific">Legionella fallonii LLAP-10</name>
    <dbReference type="NCBI Taxonomy" id="1212491"/>
    <lineage>
        <taxon>Bacteria</taxon>
        <taxon>Pseudomonadati</taxon>
        <taxon>Pseudomonadota</taxon>
        <taxon>Gammaproteobacteria</taxon>
        <taxon>Legionellales</taxon>
        <taxon>Legionellaceae</taxon>
        <taxon>Legionella</taxon>
    </lineage>
</organism>
<comment type="subcellular location">
    <subcellularLocation>
        <location evidence="1">Cell membrane</location>
        <topology evidence="1">Multi-pass membrane protein</topology>
    </subcellularLocation>
</comment>
<evidence type="ECO:0000256" key="8">
    <source>
        <dbReference type="SAM" id="Phobius"/>
    </source>
</evidence>
<feature type="transmembrane region" description="Helical" evidence="8">
    <location>
        <begin position="102"/>
        <end position="120"/>
    </location>
</feature>
<dbReference type="EMBL" id="LN614827">
    <property type="protein sequence ID" value="CEG58416.1"/>
    <property type="molecule type" value="Genomic_DNA"/>
</dbReference>
<feature type="transmembrane region" description="Helical" evidence="8">
    <location>
        <begin position="453"/>
        <end position="472"/>
    </location>
</feature>
<protein>
    <recommendedName>
        <fullName evidence="11">Alkaline phosphatase</fullName>
    </recommendedName>
</protein>
<feature type="transmembrane region" description="Helical" evidence="8">
    <location>
        <begin position="51"/>
        <end position="71"/>
    </location>
</feature>
<sequence length="496" mass="55141">MLKTIETMPKGVTSLYFIQAFSTFSYAILYSSLPLYITKQIGLSNTLSNSIVGLFLAFNYLLQLLGGLIGGRYLGNKTLFFITIIIQTIGLVFLALSHASVLYLGLSFFLVGCGLNTTCYNNMMTQRFTAEDNRRENAFILSYGAMNIGFCAGYIASGFFDYSNQYQYLFYLCMVTNAITLLLITKSWSYLTDKNTPLIQIKDPARLLNKKLIGLTITLLLIPSMFLCFHSAHLSNGLVVLLSLIMFSIVITIGLKQKSSAMKQKIMAYLILAASSIVFWMIYLTGPVGITLFIKNNVDRSFLGFELATQWVKNINPLAIVLCAPLLTLLINKLIIKGYKSTIVMQFIAAFLLLALSFFLLSCGIMYSNTQGYTGLYWVIGYVILQGMAELLIAPIGFAMIGRIAPSELQGVLMGTWMLVTGVAASLSHYLSNAMTKIESINPLATNDDFLKVFKQLSFWAFITAMLLYFIAPKIRSLIENEEDSQKEGAEIVSIT</sequence>
<feature type="transmembrane region" description="Helical" evidence="8">
    <location>
        <begin position="78"/>
        <end position="96"/>
    </location>
</feature>
<dbReference type="KEGG" id="lfa:LFA_3072"/>
<feature type="transmembrane region" description="Helical" evidence="8">
    <location>
        <begin position="168"/>
        <end position="191"/>
    </location>
</feature>
<feature type="transmembrane region" description="Helical" evidence="8">
    <location>
        <begin position="347"/>
        <end position="367"/>
    </location>
</feature>
<dbReference type="InterPro" id="IPR005279">
    <property type="entry name" value="Dipep/tripep_permease"/>
</dbReference>
<dbReference type="PANTHER" id="PTHR23517:SF15">
    <property type="entry name" value="PROTON-DEPENDENT OLIGOPEPTIDE FAMILY TRANSPORT PROTEIN"/>
    <property type="match status" value="1"/>
</dbReference>
<evidence type="ECO:0000313" key="9">
    <source>
        <dbReference type="EMBL" id="CEG58416.1"/>
    </source>
</evidence>
<keyword evidence="7 8" id="KW-0472">Membrane</keyword>
<keyword evidence="4 8" id="KW-0812">Transmembrane</keyword>
<accession>A0A098G8X3</accession>
<evidence type="ECO:0000313" key="10">
    <source>
        <dbReference type="Proteomes" id="UP000032430"/>
    </source>
</evidence>
<evidence type="ECO:0000256" key="3">
    <source>
        <dbReference type="ARBA" id="ARBA00022475"/>
    </source>
</evidence>
<dbReference type="OrthoDB" id="9772725at2"/>
<keyword evidence="5" id="KW-0571">Peptide transport</keyword>
<feature type="transmembrane region" description="Helical" evidence="8">
    <location>
        <begin position="238"/>
        <end position="255"/>
    </location>
</feature>
<keyword evidence="10" id="KW-1185">Reference proteome</keyword>